<feature type="region of interest" description="Disordered" evidence="1">
    <location>
        <begin position="1"/>
        <end position="116"/>
    </location>
</feature>
<feature type="compositionally biased region" description="Basic and acidic residues" evidence="1">
    <location>
        <begin position="7"/>
        <end position="24"/>
    </location>
</feature>
<feature type="non-terminal residue" evidence="2">
    <location>
        <position position="1"/>
    </location>
</feature>
<sequence length="116" mass="12509">ARAHHPKPADHRAGLPVARSDRRRGPPRRVRVQGRRPRDGSSARGPRGPLRFPEGRLGCPDRAGAYRRAPGLPGQGGPRGTPDRRSGRRRGRHRAAAAQLRPPGGAARRADRGPGL</sequence>
<dbReference type="EMBL" id="CADCVR010000065">
    <property type="protein sequence ID" value="CAA9501853.1"/>
    <property type="molecule type" value="Genomic_DNA"/>
</dbReference>
<reference evidence="2" key="1">
    <citation type="submission" date="2020-02" db="EMBL/GenBank/DDBJ databases">
        <authorList>
            <person name="Meier V. D."/>
        </authorList>
    </citation>
    <scope>NUCLEOTIDE SEQUENCE</scope>
    <source>
        <strain evidence="2">AVDCRST_MAG53</strain>
    </source>
</reference>
<feature type="compositionally biased region" description="Basic residues" evidence="1">
    <location>
        <begin position="25"/>
        <end position="35"/>
    </location>
</feature>
<gene>
    <name evidence="2" type="ORF">AVDCRST_MAG53-2045</name>
</gene>
<name>A0A6J4SQ52_9ACTN</name>
<dbReference type="AlphaFoldDB" id="A0A6J4SQ52"/>
<evidence type="ECO:0000313" key="2">
    <source>
        <dbReference type="EMBL" id="CAA9501853.1"/>
    </source>
</evidence>
<feature type="compositionally biased region" description="Low complexity" evidence="1">
    <location>
        <begin position="96"/>
        <end position="107"/>
    </location>
</feature>
<proteinExistence type="predicted"/>
<protein>
    <submittedName>
        <fullName evidence="2">Uncharacterized protein</fullName>
    </submittedName>
</protein>
<feature type="non-terminal residue" evidence="2">
    <location>
        <position position="116"/>
    </location>
</feature>
<evidence type="ECO:0000256" key="1">
    <source>
        <dbReference type="SAM" id="MobiDB-lite"/>
    </source>
</evidence>
<feature type="compositionally biased region" description="Basic residues" evidence="1">
    <location>
        <begin position="86"/>
        <end position="95"/>
    </location>
</feature>
<accession>A0A6J4SQ52</accession>
<organism evidence="2">
    <name type="scientific">uncultured Solirubrobacteraceae bacterium</name>
    <dbReference type="NCBI Taxonomy" id="1162706"/>
    <lineage>
        <taxon>Bacteria</taxon>
        <taxon>Bacillati</taxon>
        <taxon>Actinomycetota</taxon>
        <taxon>Thermoleophilia</taxon>
        <taxon>Solirubrobacterales</taxon>
        <taxon>Solirubrobacteraceae</taxon>
        <taxon>environmental samples</taxon>
    </lineage>
</organism>